<dbReference type="Proteomes" id="UP001056291">
    <property type="component" value="Chromosome"/>
</dbReference>
<proteinExistence type="predicted"/>
<name>A0ABY4WB09_9PROT</name>
<evidence type="ECO:0000313" key="1">
    <source>
        <dbReference type="EMBL" id="USG62449.1"/>
    </source>
</evidence>
<dbReference type="EMBL" id="CP098747">
    <property type="protein sequence ID" value="USG62449.1"/>
    <property type="molecule type" value="Genomic_DNA"/>
</dbReference>
<keyword evidence="2" id="KW-1185">Reference proteome</keyword>
<sequence>MIGPDAMKVSRLEYNQAVGESEQRELLLNLVRLRYTDTPEFLSINGISTQMNFEIGASVGGDFGKIENANSSFLSPGASVGYSETPTITFMPRRDKEFTRQLVAPVELDSVYLLTQYGWGLDRVLRLVARDLNGFKNDVSREEVATQNSGALAVFAELTARFRRLEAAQLINIGVEHRREILSAPIVESRVSPDDILKAKRAGYQWEFQKSPPSYVLTGSRAHYVLRVSPAAWNSAEFAEVARLLGLPGRKTTYEIDPGSGFFSNADGSLRVATRSVLGTMAYLSNAVSIPEIHENRGMARSLKKVDTTLSDVLNVHVSAIRDDGAYLSVPYRGFWFYIDDSDLATKQTFGLLTSLIRLTINVGGAQNVPVLTLPVSR</sequence>
<evidence type="ECO:0008006" key="3">
    <source>
        <dbReference type="Google" id="ProtNLM"/>
    </source>
</evidence>
<evidence type="ECO:0000313" key="2">
    <source>
        <dbReference type="Proteomes" id="UP001056291"/>
    </source>
</evidence>
<gene>
    <name evidence="1" type="ORF">NBZ79_05595</name>
</gene>
<protein>
    <recommendedName>
        <fullName evidence="3">DUF4815 domain-containing protein</fullName>
    </recommendedName>
</protein>
<reference evidence="1" key="1">
    <citation type="submission" date="2022-06" db="EMBL/GenBank/DDBJ databases">
        <title>Sneathiella actinostolidae sp. nov., isolated from a sea anemonein the Western Pacific Ocean.</title>
        <authorList>
            <person name="Wei M.J."/>
        </authorList>
    </citation>
    <scope>NUCLEOTIDE SEQUENCE</scope>
    <source>
        <strain evidence="1">PHK-P5</strain>
    </source>
</reference>
<accession>A0ABY4WB09</accession>
<dbReference type="RefSeq" id="WP_251936180.1">
    <property type="nucleotide sequence ID" value="NZ_CP098747.1"/>
</dbReference>
<organism evidence="1 2">
    <name type="scientific">Sneathiella marina</name>
    <dbReference type="NCBI Taxonomy" id="2950108"/>
    <lineage>
        <taxon>Bacteria</taxon>
        <taxon>Pseudomonadati</taxon>
        <taxon>Pseudomonadota</taxon>
        <taxon>Alphaproteobacteria</taxon>
        <taxon>Sneathiellales</taxon>
        <taxon>Sneathiellaceae</taxon>
        <taxon>Sneathiella</taxon>
    </lineage>
</organism>